<gene>
    <name evidence="1" type="ORF">D9758_012946</name>
</gene>
<evidence type="ECO:0000313" key="1">
    <source>
        <dbReference type="EMBL" id="KAF5343529.1"/>
    </source>
</evidence>
<dbReference type="InterPro" id="IPR032675">
    <property type="entry name" value="LRR_dom_sf"/>
</dbReference>
<dbReference type="EMBL" id="JAACJM010000138">
    <property type="protein sequence ID" value="KAF5343529.1"/>
    <property type="molecule type" value="Genomic_DNA"/>
</dbReference>
<sequence length="262" mass="28905">MDICPVPTYVEPLLVLARNLPHLTQITFPAFEGISEILDQLSGSTQLKTLAFHYYRGRVAVEQTGTRLRGNVFTHLVDLSCLVSNYTSIRPFVSNHCLTNLRILNLESHSNLGPNLTDLVLECPATDDLGSDIEEFPSRDELVTFDNFRTILACPKITSFMLSHPHPVKLSNSDIDEIALAWAQLQYIDLPSGPPRAACFGLLMDTKASAAMSDPSSLIPSFPNEMPNANLEEVEVGHSVIKVVDCTYDLALLLKPPLSILM</sequence>
<accession>A0A8H5FNP7</accession>
<name>A0A8H5FNP7_9AGAR</name>
<organism evidence="1 2">
    <name type="scientific">Tetrapyrgos nigripes</name>
    <dbReference type="NCBI Taxonomy" id="182062"/>
    <lineage>
        <taxon>Eukaryota</taxon>
        <taxon>Fungi</taxon>
        <taxon>Dikarya</taxon>
        <taxon>Basidiomycota</taxon>
        <taxon>Agaricomycotina</taxon>
        <taxon>Agaricomycetes</taxon>
        <taxon>Agaricomycetidae</taxon>
        <taxon>Agaricales</taxon>
        <taxon>Marasmiineae</taxon>
        <taxon>Marasmiaceae</taxon>
        <taxon>Tetrapyrgos</taxon>
    </lineage>
</organism>
<dbReference type="SUPFAM" id="SSF52047">
    <property type="entry name" value="RNI-like"/>
    <property type="match status" value="1"/>
</dbReference>
<evidence type="ECO:0000313" key="2">
    <source>
        <dbReference type="Proteomes" id="UP000559256"/>
    </source>
</evidence>
<dbReference type="AlphaFoldDB" id="A0A8H5FNP7"/>
<dbReference type="OrthoDB" id="2447803at2759"/>
<keyword evidence="2" id="KW-1185">Reference proteome</keyword>
<protein>
    <submittedName>
        <fullName evidence="1">Uncharacterized protein</fullName>
    </submittedName>
</protein>
<reference evidence="1 2" key="1">
    <citation type="journal article" date="2020" name="ISME J.">
        <title>Uncovering the hidden diversity of litter-decomposition mechanisms in mushroom-forming fungi.</title>
        <authorList>
            <person name="Floudas D."/>
            <person name="Bentzer J."/>
            <person name="Ahren D."/>
            <person name="Johansson T."/>
            <person name="Persson P."/>
            <person name="Tunlid A."/>
        </authorList>
    </citation>
    <scope>NUCLEOTIDE SEQUENCE [LARGE SCALE GENOMIC DNA]</scope>
    <source>
        <strain evidence="1 2">CBS 291.85</strain>
    </source>
</reference>
<proteinExistence type="predicted"/>
<comment type="caution">
    <text evidence="1">The sequence shown here is derived from an EMBL/GenBank/DDBJ whole genome shotgun (WGS) entry which is preliminary data.</text>
</comment>
<dbReference type="Gene3D" id="3.80.10.10">
    <property type="entry name" value="Ribonuclease Inhibitor"/>
    <property type="match status" value="1"/>
</dbReference>
<dbReference type="Proteomes" id="UP000559256">
    <property type="component" value="Unassembled WGS sequence"/>
</dbReference>